<feature type="transmembrane region" description="Helical" evidence="7">
    <location>
        <begin position="304"/>
        <end position="330"/>
    </location>
</feature>
<evidence type="ECO:0000256" key="3">
    <source>
        <dbReference type="ARBA" id="ARBA00022475"/>
    </source>
</evidence>
<feature type="domain" description="MacB-like periplasmic core" evidence="9">
    <location>
        <begin position="16"/>
        <end position="220"/>
    </location>
</feature>
<dbReference type="RefSeq" id="WP_072779859.1">
    <property type="nucleotide sequence ID" value="NZ_FQXC01000007.1"/>
</dbReference>
<dbReference type="PANTHER" id="PTHR43738">
    <property type="entry name" value="ABC TRANSPORTER, MEMBRANE PROTEIN"/>
    <property type="match status" value="1"/>
</dbReference>
<evidence type="ECO:0000256" key="4">
    <source>
        <dbReference type="ARBA" id="ARBA00022692"/>
    </source>
</evidence>
<protein>
    <submittedName>
        <fullName evidence="10">Putative ABC transport system permease protein</fullName>
    </submittedName>
</protein>
<feature type="transmembrane region" description="Helical" evidence="7">
    <location>
        <begin position="342"/>
        <end position="364"/>
    </location>
</feature>
<feature type="domain" description="ABC3 transporter permease C-terminal" evidence="8">
    <location>
        <begin position="263"/>
        <end position="372"/>
    </location>
</feature>
<keyword evidence="6 7" id="KW-0472">Membrane</keyword>
<feature type="transmembrane region" description="Helical" evidence="7">
    <location>
        <begin position="261"/>
        <end position="283"/>
    </location>
</feature>
<evidence type="ECO:0000256" key="2">
    <source>
        <dbReference type="ARBA" id="ARBA00022448"/>
    </source>
</evidence>
<keyword evidence="5 7" id="KW-1133">Transmembrane helix</keyword>
<dbReference type="InterPro" id="IPR051125">
    <property type="entry name" value="ABC-4/HrtB_transporter"/>
</dbReference>
<dbReference type="AlphaFoldDB" id="A0A1M5XLR2"/>
<feature type="transmembrane region" description="Helical" evidence="7">
    <location>
        <begin position="12"/>
        <end position="36"/>
    </location>
</feature>
<sequence length="378" mass="39852">MNLAYRDVRHNLFRFVLTCLGLSLLMAVVLAMIGIYNGLVADALNIVKAPQADLWVVESGTQGPFAEASKIPGSTRDAVARLHGVAEAGSITYQTVEARHAGDTLRLYVIGYEPGRPGGPQAIAEGRGITQTHFELVADRQTGLVVGDRIRLGRNSFAVVGLVEDTMNSGGDPAAFITLPNAQILQSQLAPPAQRIQTARGAGLLESADTVAAVIARLEPAADPLGVATTVRQWKHLGALTQAEQEAILIGSVVDRAKRQIGLFLGILLTVSAVVIALIIYTMTMEKLKQIATLKLIGAPDRTIVSLIVQQSLALGMVGWSFGLILILLVKDYFPRRVVLEPVNAAALGGIIIVVCIVASGLGVRAALKVDPATAIGG</sequence>
<evidence type="ECO:0000256" key="5">
    <source>
        <dbReference type="ARBA" id="ARBA00022989"/>
    </source>
</evidence>
<reference evidence="10 11" key="1">
    <citation type="submission" date="2016-11" db="EMBL/GenBank/DDBJ databases">
        <authorList>
            <person name="Jaros S."/>
            <person name="Januszkiewicz K."/>
            <person name="Wedrychowicz H."/>
        </authorList>
    </citation>
    <scope>NUCLEOTIDE SEQUENCE [LARGE SCALE GENOMIC DNA]</scope>
    <source>
        <strain evidence="10 11">DSM 29431</strain>
    </source>
</reference>
<dbReference type="STRING" id="996342.SAMN05443551_3999"/>
<dbReference type="Pfam" id="PF12704">
    <property type="entry name" value="MacB_PCD"/>
    <property type="match status" value="1"/>
</dbReference>
<dbReference type="Proteomes" id="UP000184221">
    <property type="component" value="Unassembled WGS sequence"/>
</dbReference>
<keyword evidence="3" id="KW-1003">Cell membrane</keyword>
<dbReference type="InterPro" id="IPR003838">
    <property type="entry name" value="ABC3_permease_C"/>
</dbReference>
<name>A0A1M5XLR2_9RHOB</name>
<evidence type="ECO:0000259" key="8">
    <source>
        <dbReference type="Pfam" id="PF02687"/>
    </source>
</evidence>
<dbReference type="PANTHER" id="PTHR43738:SF1">
    <property type="entry name" value="HEMIN TRANSPORT SYSTEM PERMEASE PROTEIN HRTB-RELATED"/>
    <property type="match status" value="1"/>
</dbReference>
<keyword evidence="4 7" id="KW-0812">Transmembrane</keyword>
<dbReference type="Pfam" id="PF02687">
    <property type="entry name" value="FtsX"/>
    <property type="match status" value="1"/>
</dbReference>
<dbReference type="InterPro" id="IPR025857">
    <property type="entry name" value="MacB_PCD"/>
</dbReference>
<evidence type="ECO:0000256" key="7">
    <source>
        <dbReference type="SAM" id="Phobius"/>
    </source>
</evidence>
<dbReference type="OrthoDB" id="7298150at2"/>
<evidence type="ECO:0000313" key="10">
    <source>
        <dbReference type="EMBL" id="SHI00488.1"/>
    </source>
</evidence>
<accession>A0A1M5XLR2</accession>
<comment type="subcellular location">
    <subcellularLocation>
        <location evidence="1">Cell membrane</location>
        <topology evidence="1">Multi-pass membrane protein</topology>
    </subcellularLocation>
</comment>
<organism evidence="10 11">
    <name type="scientific">Marivita hallyeonensis</name>
    <dbReference type="NCBI Taxonomy" id="996342"/>
    <lineage>
        <taxon>Bacteria</taxon>
        <taxon>Pseudomonadati</taxon>
        <taxon>Pseudomonadota</taxon>
        <taxon>Alphaproteobacteria</taxon>
        <taxon>Rhodobacterales</taxon>
        <taxon>Roseobacteraceae</taxon>
        <taxon>Marivita</taxon>
    </lineage>
</organism>
<evidence type="ECO:0000259" key="9">
    <source>
        <dbReference type="Pfam" id="PF12704"/>
    </source>
</evidence>
<evidence type="ECO:0000256" key="1">
    <source>
        <dbReference type="ARBA" id="ARBA00004651"/>
    </source>
</evidence>
<proteinExistence type="predicted"/>
<keyword evidence="2" id="KW-0813">Transport</keyword>
<evidence type="ECO:0000313" key="11">
    <source>
        <dbReference type="Proteomes" id="UP000184221"/>
    </source>
</evidence>
<dbReference type="GO" id="GO:0005886">
    <property type="term" value="C:plasma membrane"/>
    <property type="evidence" value="ECO:0007669"/>
    <property type="project" value="UniProtKB-SubCell"/>
</dbReference>
<keyword evidence="11" id="KW-1185">Reference proteome</keyword>
<gene>
    <name evidence="10" type="ORF">SAMN05443551_3999</name>
</gene>
<evidence type="ECO:0000256" key="6">
    <source>
        <dbReference type="ARBA" id="ARBA00023136"/>
    </source>
</evidence>
<dbReference type="EMBL" id="FQXC01000007">
    <property type="protein sequence ID" value="SHI00488.1"/>
    <property type="molecule type" value="Genomic_DNA"/>
</dbReference>